<dbReference type="Gene3D" id="3.40.50.150">
    <property type="entry name" value="Vaccinia Virus protein VP39"/>
    <property type="match status" value="1"/>
</dbReference>
<dbReference type="AlphaFoldDB" id="A0A6G0XQC6"/>
<name>A0A6G0XQC6_9STRA</name>
<keyword evidence="6" id="KW-1185">Reference proteome</keyword>
<dbReference type="PIRSF" id="PIRSF017259">
    <property type="entry name" value="tRNA_mtfrase_TRM11"/>
    <property type="match status" value="1"/>
</dbReference>
<evidence type="ECO:0000259" key="4">
    <source>
        <dbReference type="Pfam" id="PF25904"/>
    </source>
</evidence>
<keyword evidence="1" id="KW-0489">Methyltransferase</keyword>
<dbReference type="EMBL" id="VJMJ01000025">
    <property type="protein sequence ID" value="KAF0742736.1"/>
    <property type="molecule type" value="Genomic_DNA"/>
</dbReference>
<dbReference type="Proteomes" id="UP000481153">
    <property type="component" value="Unassembled WGS sequence"/>
</dbReference>
<dbReference type="InterPro" id="IPR059073">
    <property type="entry name" value="TRMT11_N"/>
</dbReference>
<dbReference type="GO" id="GO:0005737">
    <property type="term" value="C:cytoplasm"/>
    <property type="evidence" value="ECO:0007669"/>
    <property type="project" value="TreeGrafter"/>
</dbReference>
<dbReference type="GO" id="GO:0003676">
    <property type="term" value="F:nucleic acid binding"/>
    <property type="evidence" value="ECO:0007669"/>
    <property type="project" value="InterPro"/>
</dbReference>
<dbReference type="SUPFAM" id="SSF53335">
    <property type="entry name" value="S-adenosyl-L-methionine-dependent methyltransferases"/>
    <property type="match status" value="1"/>
</dbReference>
<evidence type="ECO:0000256" key="1">
    <source>
        <dbReference type="ARBA" id="ARBA00022603"/>
    </source>
</evidence>
<dbReference type="GO" id="GO:0032259">
    <property type="term" value="P:methylation"/>
    <property type="evidence" value="ECO:0007669"/>
    <property type="project" value="UniProtKB-KW"/>
</dbReference>
<feature type="domain" description="Ribosomal RNA large subunit methyltransferase K/L-like methyltransferase" evidence="3">
    <location>
        <begin position="194"/>
        <end position="314"/>
    </location>
</feature>
<dbReference type="InterPro" id="IPR002052">
    <property type="entry name" value="DNA_methylase_N6_adenine_CS"/>
</dbReference>
<evidence type="ECO:0000256" key="2">
    <source>
        <dbReference type="ARBA" id="ARBA00022679"/>
    </source>
</evidence>
<gene>
    <name evidence="5" type="ORF">Ae201684_002436</name>
</gene>
<dbReference type="Pfam" id="PF01170">
    <property type="entry name" value="UPF0020"/>
    <property type="match status" value="1"/>
</dbReference>
<evidence type="ECO:0000313" key="6">
    <source>
        <dbReference type="Proteomes" id="UP000481153"/>
    </source>
</evidence>
<evidence type="ECO:0000313" key="5">
    <source>
        <dbReference type="EMBL" id="KAF0742736.1"/>
    </source>
</evidence>
<keyword evidence="2" id="KW-0808">Transferase</keyword>
<feature type="domain" description="tRNA (guanine(10)-N(2))-methyltransferase TRMT11 N-terminal" evidence="4">
    <location>
        <begin position="4"/>
        <end position="176"/>
    </location>
</feature>
<sequence>MPPYLVYFYHRYLDFRLPELDAVLKIYGIDDTSSVYKAPEVVEGETPPPFLQLSLPSDDIAAKVAARCVLIKGIYTFLAVSQSYDELKDKLKAEYCNTSLHPADATWSFWVDCFGQKLSLAEQDQRRQRITSTIDFPGVVQLKNADCAYWLFEEKGIETDERDKVKRLYFARQLHRTLPTRTARQYVDKHKLKKRKFIGPTSMDHELSLLMANLALVAPNSFVCDPFVGTASVLIACAQFGAICLGGDIDAQALHGTSGSANINSNFDQYSLPLPELVNWDISHAAIRAPSTSWFDAILCDPPYGLRESAHVSGQSNAIAPHRILASLLEYAATSLVIGGRLVYVMACQKRPSNDYAQHK</sequence>
<protein>
    <submittedName>
        <fullName evidence="5">Uncharacterized protein</fullName>
    </submittedName>
</protein>
<organism evidence="5 6">
    <name type="scientific">Aphanomyces euteiches</name>
    <dbReference type="NCBI Taxonomy" id="100861"/>
    <lineage>
        <taxon>Eukaryota</taxon>
        <taxon>Sar</taxon>
        <taxon>Stramenopiles</taxon>
        <taxon>Oomycota</taxon>
        <taxon>Saprolegniomycetes</taxon>
        <taxon>Saprolegniales</taxon>
        <taxon>Verrucalvaceae</taxon>
        <taxon>Aphanomyces</taxon>
    </lineage>
</organism>
<proteinExistence type="predicted"/>
<dbReference type="GO" id="GO:0008168">
    <property type="term" value="F:methyltransferase activity"/>
    <property type="evidence" value="ECO:0007669"/>
    <property type="project" value="UniProtKB-KW"/>
</dbReference>
<dbReference type="GO" id="GO:0043527">
    <property type="term" value="C:tRNA methyltransferase complex"/>
    <property type="evidence" value="ECO:0007669"/>
    <property type="project" value="UniProtKB-ARBA"/>
</dbReference>
<comment type="caution">
    <text evidence="5">The sequence shown here is derived from an EMBL/GenBank/DDBJ whole genome shotgun (WGS) entry which is preliminary data.</text>
</comment>
<dbReference type="VEuPathDB" id="FungiDB:AeMF1_002266"/>
<dbReference type="Pfam" id="PF25904">
    <property type="entry name" value="Tmrp11_N"/>
    <property type="match status" value="1"/>
</dbReference>
<dbReference type="PROSITE" id="PS00092">
    <property type="entry name" value="N6_MTASE"/>
    <property type="match status" value="1"/>
</dbReference>
<evidence type="ECO:0000259" key="3">
    <source>
        <dbReference type="Pfam" id="PF01170"/>
    </source>
</evidence>
<dbReference type="PANTHER" id="PTHR13370:SF3">
    <property type="entry name" value="TRNA (GUANINE(10)-N2)-METHYLTRANSFERASE HOMOLOG"/>
    <property type="match status" value="1"/>
</dbReference>
<reference evidence="5 6" key="1">
    <citation type="submission" date="2019-07" db="EMBL/GenBank/DDBJ databases">
        <title>Genomics analysis of Aphanomyces spp. identifies a new class of oomycete effector associated with host adaptation.</title>
        <authorList>
            <person name="Gaulin E."/>
        </authorList>
    </citation>
    <scope>NUCLEOTIDE SEQUENCE [LARGE SCALE GENOMIC DNA]</scope>
    <source>
        <strain evidence="5 6">ATCC 201684</strain>
    </source>
</reference>
<dbReference type="InterPro" id="IPR029063">
    <property type="entry name" value="SAM-dependent_MTases_sf"/>
</dbReference>
<dbReference type="PANTHER" id="PTHR13370">
    <property type="entry name" value="RNA METHYLASE-RELATED"/>
    <property type="match status" value="1"/>
</dbReference>
<accession>A0A6G0XQC6</accession>
<dbReference type="InterPro" id="IPR000241">
    <property type="entry name" value="RlmKL-like_Mtase"/>
</dbReference>